<gene>
    <name evidence="1" type="ORF">Hs20B_06700</name>
</gene>
<dbReference type="AlphaFoldDB" id="A0A6A0B4Z1"/>
<reference evidence="1 2" key="1">
    <citation type="submission" date="2020-02" db="EMBL/GenBank/DDBJ databases">
        <title>Draft genome sequence of Lactococcus sp. Hs20B0-1.</title>
        <authorList>
            <person name="Noda S."/>
            <person name="Yuki M."/>
            <person name="Ohkuma M."/>
        </authorList>
    </citation>
    <scope>NUCLEOTIDE SEQUENCE [LARGE SCALE GENOMIC DNA]</scope>
    <source>
        <strain evidence="1 2">Hs20B0-1</strain>
    </source>
</reference>
<evidence type="ECO:0000313" key="2">
    <source>
        <dbReference type="Proteomes" id="UP000475928"/>
    </source>
</evidence>
<dbReference type="EMBL" id="BLLH01000002">
    <property type="protein sequence ID" value="GFH40272.1"/>
    <property type="molecule type" value="Genomic_DNA"/>
</dbReference>
<evidence type="ECO:0000313" key="1">
    <source>
        <dbReference type="EMBL" id="GFH40272.1"/>
    </source>
</evidence>
<proteinExistence type="predicted"/>
<sequence>MKAMFKVFNDESEWEIFNNFINGNRLTFAKSRAEKSLIEKITSASWQNNTESRPDFISEDLMIEMFEVDDIVTIKKGKKNPQREANARAYREVEKFISEVGVFNEDIRIVATGDTRYDPETEQVIPEKTEEHHNYQAYINNFKRICQKHLDSLESYRENYPHKKLGFLIIDDATMYLPSKKTPRTTLKDAVYSLPYYDKNFMSLFVQSDVDFVIWAFNNKYLYINGDHGQNSYLPDIAVISKDNYYTKHSKYIDSKKMCSLEE</sequence>
<accession>A0A6A0B4Z1</accession>
<name>A0A6A0B4Z1_9LACT</name>
<organism evidence="1 2">
    <name type="scientific">Pseudolactococcus insecticola</name>
    <dbReference type="NCBI Taxonomy" id="2709158"/>
    <lineage>
        <taxon>Bacteria</taxon>
        <taxon>Bacillati</taxon>
        <taxon>Bacillota</taxon>
        <taxon>Bacilli</taxon>
        <taxon>Lactobacillales</taxon>
        <taxon>Streptococcaceae</taxon>
        <taxon>Pseudolactococcus</taxon>
    </lineage>
</organism>
<dbReference type="Proteomes" id="UP000475928">
    <property type="component" value="Unassembled WGS sequence"/>
</dbReference>
<comment type="caution">
    <text evidence="1">The sequence shown here is derived from an EMBL/GenBank/DDBJ whole genome shotgun (WGS) entry which is preliminary data.</text>
</comment>
<protein>
    <submittedName>
        <fullName evidence="1">Uncharacterized protein</fullName>
    </submittedName>
</protein>
<keyword evidence="2" id="KW-1185">Reference proteome</keyword>